<dbReference type="Pfam" id="PF03069">
    <property type="entry name" value="FmdA_AmdA"/>
    <property type="match status" value="1"/>
</dbReference>
<reference evidence="1 2" key="1">
    <citation type="submission" date="2021-06" db="EMBL/GenBank/DDBJ databases">
        <authorList>
            <person name="Sun Q."/>
            <person name="Li D."/>
        </authorList>
    </citation>
    <scope>NUCLEOTIDE SEQUENCE [LARGE SCALE GENOMIC DNA]</scope>
    <source>
        <strain evidence="1 2">MSJ-1</strain>
    </source>
</reference>
<keyword evidence="2" id="KW-1185">Reference proteome</keyword>
<dbReference type="PANTHER" id="PTHR31891">
    <property type="entry name" value="FORMAMIDASE C869.04-RELATED"/>
    <property type="match status" value="1"/>
</dbReference>
<dbReference type="Proteomes" id="UP000783742">
    <property type="component" value="Unassembled WGS sequence"/>
</dbReference>
<dbReference type="RefSeq" id="WP_216548422.1">
    <property type="nucleotide sequence ID" value="NZ_JAHLQO010000001.1"/>
</dbReference>
<accession>A0ABS6FEJ3</accession>
<evidence type="ECO:0000313" key="1">
    <source>
        <dbReference type="EMBL" id="MBU5668603.1"/>
    </source>
</evidence>
<organism evidence="1 2">
    <name type="scientific">Peptoniphilus ovalis</name>
    <dbReference type="NCBI Taxonomy" id="2841503"/>
    <lineage>
        <taxon>Bacteria</taxon>
        <taxon>Bacillati</taxon>
        <taxon>Bacillota</taxon>
        <taxon>Tissierellia</taxon>
        <taxon>Tissierellales</taxon>
        <taxon>Peptoniphilaceae</taxon>
        <taxon>Peptoniphilus</taxon>
    </lineage>
</organism>
<gene>
    <name evidence="1" type="ORF">KQI68_01985</name>
</gene>
<dbReference type="EMBL" id="JAHLQO010000001">
    <property type="protein sequence ID" value="MBU5668603.1"/>
    <property type="molecule type" value="Genomic_DNA"/>
</dbReference>
<name>A0ABS6FEJ3_9FIRM</name>
<sequence>MIIKNNTVIYAMDKNNAPVARAKSGDNIVFETLDCFSCSLTSEDQKLGGIDFNKVNPATGPIYIEDAKAGDVLKVFINKINLKGSAVSVAEPGFGRLGERVSESKTRIIEVENEKIKFQGIEFPINKMIGVIGTAPAGEAVNTGTPGDHGGNLDCKEITEGVTLYLPVEVDGALLAIGDLHAAMGDGEISGAAAEISGSVDVVVEVIKDFKYKTPMIETDDKFMMLASRENIDEATNLSLANMAELIMDKKGLSFEDAYILMSLAVDVRACQIVNPNVTMRAEIKKDLLR</sequence>
<dbReference type="InterPro" id="IPR004304">
    <property type="entry name" value="FmdA_AmdA"/>
</dbReference>
<protein>
    <submittedName>
        <fullName evidence="1">Acetamidase/formamidase family protein</fullName>
    </submittedName>
</protein>
<comment type="caution">
    <text evidence="1">The sequence shown here is derived from an EMBL/GenBank/DDBJ whole genome shotgun (WGS) entry which is preliminary data.</text>
</comment>
<dbReference type="PANTHER" id="PTHR31891:SF1">
    <property type="entry name" value="FORMAMIDASE C869.04-RELATED"/>
    <property type="match status" value="1"/>
</dbReference>
<proteinExistence type="predicted"/>
<evidence type="ECO:0000313" key="2">
    <source>
        <dbReference type="Proteomes" id="UP000783742"/>
    </source>
</evidence>